<dbReference type="Proteomes" id="UP001567538">
    <property type="component" value="Unassembled WGS sequence"/>
</dbReference>
<comment type="caution">
    <text evidence="1">The sequence shown here is derived from an EMBL/GenBank/DDBJ whole genome shotgun (WGS) entry which is preliminary data.</text>
</comment>
<reference evidence="1 2" key="1">
    <citation type="submission" date="2024-06" db="EMBL/GenBank/DDBJ databases">
        <title>A chromosome level genome sequence of Diviner's sage (Salvia divinorum).</title>
        <authorList>
            <person name="Ford S.A."/>
            <person name="Ro D.-K."/>
            <person name="Ness R.W."/>
            <person name="Phillips M.A."/>
        </authorList>
    </citation>
    <scope>NUCLEOTIDE SEQUENCE [LARGE SCALE GENOMIC DNA]</scope>
    <source>
        <strain evidence="1">SAF-2024a</strain>
        <tissue evidence="1">Leaf</tissue>
    </source>
</reference>
<accession>A0ABD1GG66</accession>
<evidence type="ECO:0000313" key="1">
    <source>
        <dbReference type="EMBL" id="KAL1542043.1"/>
    </source>
</evidence>
<gene>
    <name evidence="1" type="ORF">AAHA92_26183</name>
</gene>
<evidence type="ECO:0008006" key="3">
    <source>
        <dbReference type="Google" id="ProtNLM"/>
    </source>
</evidence>
<proteinExistence type="predicted"/>
<name>A0ABD1GG66_SALDI</name>
<dbReference type="EMBL" id="JBEAFC010000009">
    <property type="protein sequence ID" value="KAL1542043.1"/>
    <property type="molecule type" value="Genomic_DNA"/>
</dbReference>
<evidence type="ECO:0000313" key="2">
    <source>
        <dbReference type="Proteomes" id="UP001567538"/>
    </source>
</evidence>
<dbReference type="AlphaFoldDB" id="A0ABD1GG66"/>
<protein>
    <recommendedName>
        <fullName evidence="3">Ig-like domain-containing protein</fullName>
    </recommendedName>
</protein>
<sequence>MKELITSVREGDEVTMTCLLVGWRIEWKVWADADLNGSPSRHRWSGTHSFKLLSSAQNATAVSTPVLSRGVFDFCRYGLPFLSDSFKFENLIYLEWWKINGKHSALKKSLHSLIFVGRRISAESRICYFSAL</sequence>
<organism evidence="1 2">
    <name type="scientific">Salvia divinorum</name>
    <name type="common">Maria pastora</name>
    <name type="synonym">Diviner's sage</name>
    <dbReference type="NCBI Taxonomy" id="28513"/>
    <lineage>
        <taxon>Eukaryota</taxon>
        <taxon>Viridiplantae</taxon>
        <taxon>Streptophyta</taxon>
        <taxon>Embryophyta</taxon>
        <taxon>Tracheophyta</taxon>
        <taxon>Spermatophyta</taxon>
        <taxon>Magnoliopsida</taxon>
        <taxon>eudicotyledons</taxon>
        <taxon>Gunneridae</taxon>
        <taxon>Pentapetalae</taxon>
        <taxon>asterids</taxon>
        <taxon>lamiids</taxon>
        <taxon>Lamiales</taxon>
        <taxon>Lamiaceae</taxon>
        <taxon>Nepetoideae</taxon>
        <taxon>Mentheae</taxon>
        <taxon>Salviinae</taxon>
        <taxon>Salvia</taxon>
        <taxon>Salvia subgen. Calosphace</taxon>
    </lineage>
</organism>
<keyword evidence="2" id="KW-1185">Reference proteome</keyword>